<evidence type="ECO:0000256" key="2">
    <source>
        <dbReference type="ARBA" id="ARBA00010065"/>
    </source>
</evidence>
<evidence type="ECO:0000256" key="3">
    <source>
        <dbReference type="ARBA" id="ARBA00022475"/>
    </source>
</evidence>
<dbReference type="Pfam" id="PF00795">
    <property type="entry name" value="CN_hydrolase"/>
    <property type="match status" value="1"/>
</dbReference>
<dbReference type="GO" id="GO:0016410">
    <property type="term" value="F:N-acyltransferase activity"/>
    <property type="evidence" value="ECO:0007669"/>
    <property type="project" value="InterPro"/>
</dbReference>
<evidence type="ECO:0000256" key="4">
    <source>
        <dbReference type="ARBA" id="ARBA00022679"/>
    </source>
</evidence>
<organism evidence="11 12">
    <name type="scientific">Terricaulis silvestris</name>
    <dbReference type="NCBI Taxonomy" id="2686094"/>
    <lineage>
        <taxon>Bacteria</taxon>
        <taxon>Pseudomonadati</taxon>
        <taxon>Pseudomonadota</taxon>
        <taxon>Alphaproteobacteria</taxon>
        <taxon>Caulobacterales</taxon>
        <taxon>Caulobacteraceae</taxon>
        <taxon>Terricaulis</taxon>
    </lineage>
</organism>
<dbReference type="KEGG" id="tsv:DSM104635_03786"/>
<keyword evidence="5 9" id="KW-0812">Transmembrane</keyword>
<comment type="similarity">
    <text evidence="2">Belongs to the CN hydrolase family. Apolipoprotein N-acyltransferase subfamily.</text>
</comment>
<feature type="domain" description="CN hydrolase" evidence="10">
    <location>
        <begin position="209"/>
        <end position="431"/>
    </location>
</feature>
<sequence length="471" mass="49576">MLTLGRIVAALLSGALLAQSYGLHPFWPLAWIAPIPLLIAVMGATRLGAFLYGALAGALSTALMASYFLDLGGLAPTAIITLMKALIWGAIAFAVRGGARHLPSWAAVLVFPTLMAGVEALIAATSPHGSAGSLAYSQIDFLPAIQVASLGGAPAIVFVLSAFASAVAFLTGKRAIAAAAPVVIVAAAIGFGFTRHLIDARDEPLLEAREIGIALLAGDDLAFDAADWRPTWEGYVNEVSRAADDGARIIVLPEKIVTLGEGQAQSALDDLAAIARQHHATIVVGAVERQGDVSFNRAYFVTAEGVRTYDKHHMIPGLESEFTPGTATLFTDVDGLRAGVVICKDMDFPALSRRYGEQGADLLLVPAWDFGVDGWLHSRMAVLRGVESGFTLIRSAREGVMTISDPYGQVLAEAPSGSDIASLTDRSIIQPRHVPTLYTRIGDAFGWFCAALALVLIGWTILARRRAGQGA</sequence>
<name>A0A6I6MRZ1_9CAUL</name>
<accession>A0A6I6MRZ1</accession>
<keyword evidence="8" id="KW-0012">Acyltransferase</keyword>
<keyword evidence="3" id="KW-1003">Cell membrane</keyword>
<proteinExistence type="inferred from homology"/>
<protein>
    <submittedName>
        <fullName evidence="11">(R)-stereoselective amidase</fullName>
        <ecNumber evidence="11">3.5.1.100</ecNumber>
    </submittedName>
</protein>
<dbReference type="GO" id="GO:0042158">
    <property type="term" value="P:lipoprotein biosynthetic process"/>
    <property type="evidence" value="ECO:0007669"/>
    <property type="project" value="InterPro"/>
</dbReference>
<keyword evidence="4" id="KW-0808">Transferase</keyword>
<evidence type="ECO:0000313" key="11">
    <source>
        <dbReference type="EMBL" id="QGZ96921.1"/>
    </source>
</evidence>
<keyword evidence="7 9" id="KW-0472">Membrane</keyword>
<gene>
    <name evidence="11" type="primary">ramA_2</name>
    <name evidence="11" type="ORF">DSM104635_03786</name>
</gene>
<evidence type="ECO:0000256" key="5">
    <source>
        <dbReference type="ARBA" id="ARBA00022692"/>
    </source>
</evidence>
<dbReference type="Pfam" id="PF20154">
    <property type="entry name" value="LNT_N"/>
    <property type="match status" value="1"/>
</dbReference>
<dbReference type="AlphaFoldDB" id="A0A6I6MRZ1"/>
<dbReference type="InterPro" id="IPR003010">
    <property type="entry name" value="C-N_Hydrolase"/>
</dbReference>
<evidence type="ECO:0000256" key="8">
    <source>
        <dbReference type="ARBA" id="ARBA00023315"/>
    </source>
</evidence>
<feature type="transmembrane region" description="Helical" evidence="9">
    <location>
        <begin position="444"/>
        <end position="462"/>
    </location>
</feature>
<feature type="transmembrane region" description="Helical" evidence="9">
    <location>
        <begin position="75"/>
        <end position="95"/>
    </location>
</feature>
<feature type="transmembrane region" description="Helical" evidence="9">
    <location>
        <begin position="175"/>
        <end position="193"/>
    </location>
</feature>
<dbReference type="Proteomes" id="UP000431269">
    <property type="component" value="Chromosome"/>
</dbReference>
<keyword evidence="6 9" id="KW-1133">Transmembrane helix</keyword>
<keyword evidence="12" id="KW-1185">Reference proteome</keyword>
<feature type="transmembrane region" description="Helical" evidence="9">
    <location>
        <begin position="144"/>
        <end position="168"/>
    </location>
</feature>
<evidence type="ECO:0000256" key="1">
    <source>
        <dbReference type="ARBA" id="ARBA00004651"/>
    </source>
</evidence>
<evidence type="ECO:0000256" key="6">
    <source>
        <dbReference type="ARBA" id="ARBA00022989"/>
    </source>
</evidence>
<keyword evidence="11" id="KW-0378">Hydrolase</keyword>
<dbReference type="EMBL" id="CP047045">
    <property type="protein sequence ID" value="QGZ96921.1"/>
    <property type="molecule type" value="Genomic_DNA"/>
</dbReference>
<comment type="subcellular location">
    <subcellularLocation>
        <location evidence="1">Cell membrane</location>
        <topology evidence="1">Multi-pass membrane protein</topology>
    </subcellularLocation>
</comment>
<dbReference type="GO" id="GO:0005886">
    <property type="term" value="C:plasma membrane"/>
    <property type="evidence" value="ECO:0007669"/>
    <property type="project" value="UniProtKB-SubCell"/>
</dbReference>
<dbReference type="PANTHER" id="PTHR38686:SF1">
    <property type="entry name" value="APOLIPOPROTEIN N-ACYLTRANSFERASE"/>
    <property type="match status" value="1"/>
</dbReference>
<evidence type="ECO:0000256" key="7">
    <source>
        <dbReference type="ARBA" id="ARBA00023136"/>
    </source>
</evidence>
<reference evidence="12" key="1">
    <citation type="submission" date="2019-12" db="EMBL/GenBank/DDBJ databases">
        <title>Complete genome of Terracaulis silvestris 0127_4.</title>
        <authorList>
            <person name="Vieira S."/>
            <person name="Riedel T."/>
            <person name="Sproer C."/>
            <person name="Pascual J."/>
            <person name="Boedeker C."/>
            <person name="Overmann J."/>
        </authorList>
    </citation>
    <scope>NUCLEOTIDE SEQUENCE [LARGE SCALE GENOMIC DNA]</scope>
    <source>
        <strain evidence="12">0127_4</strain>
    </source>
</reference>
<evidence type="ECO:0000313" key="12">
    <source>
        <dbReference type="Proteomes" id="UP000431269"/>
    </source>
</evidence>
<evidence type="ECO:0000256" key="9">
    <source>
        <dbReference type="SAM" id="Phobius"/>
    </source>
</evidence>
<dbReference type="InterPro" id="IPR036526">
    <property type="entry name" value="C-N_Hydrolase_sf"/>
</dbReference>
<feature type="transmembrane region" description="Helical" evidence="9">
    <location>
        <begin position="50"/>
        <end position="69"/>
    </location>
</feature>
<evidence type="ECO:0000259" key="10">
    <source>
        <dbReference type="PROSITE" id="PS50263"/>
    </source>
</evidence>
<feature type="transmembrane region" description="Helical" evidence="9">
    <location>
        <begin position="102"/>
        <end position="124"/>
    </location>
</feature>
<dbReference type="EC" id="3.5.1.100" evidence="11"/>
<dbReference type="GO" id="GO:0016787">
    <property type="term" value="F:hydrolase activity"/>
    <property type="evidence" value="ECO:0007669"/>
    <property type="project" value="UniProtKB-KW"/>
</dbReference>
<dbReference type="InterPro" id="IPR004563">
    <property type="entry name" value="Apolipo_AcylTrfase"/>
</dbReference>
<dbReference type="SUPFAM" id="SSF56317">
    <property type="entry name" value="Carbon-nitrogen hydrolase"/>
    <property type="match status" value="1"/>
</dbReference>
<dbReference type="RefSeq" id="WP_158767694.1">
    <property type="nucleotide sequence ID" value="NZ_CP047045.1"/>
</dbReference>
<dbReference type="PROSITE" id="PS50263">
    <property type="entry name" value="CN_HYDROLASE"/>
    <property type="match status" value="1"/>
</dbReference>
<feature type="transmembrane region" description="Helical" evidence="9">
    <location>
        <begin position="28"/>
        <end position="45"/>
    </location>
</feature>
<dbReference type="PANTHER" id="PTHR38686">
    <property type="entry name" value="APOLIPOPROTEIN N-ACYLTRANSFERASE"/>
    <property type="match status" value="1"/>
</dbReference>
<dbReference type="InterPro" id="IPR045378">
    <property type="entry name" value="LNT_N"/>
</dbReference>
<dbReference type="Gene3D" id="3.60.110.10">
    <property type="entry name" value="Carbon-nitrogen hydrolase"/>
    <property type="match status" value="1"/>
</dbReference>